<dbReference type="PANTHER" id="PTHR30373:SF2">
    <property type="entry name" value="UPF0603 PROTEIN YGCG"/>
    <property type="match status" value="1"/>
</dbReference>
<dbReference type="Proteomes" id="UP000184207">
    <property type="component" value="Unassembled WGS sequence"/>
</dbReference>
<dbReference type="Gene3D" id="3.10.310.50">
    <property type="match status" value="1"/>
</dbReference>
<keyword evidence="1" id="KW-1133">Transmembrane helix</keyword>
<name>A0A1M7T6U2_FERGO</name>
<evidence type="ECO:0000256" key="1">
    <source>
        <dbReference type="SAM" id="Phobius"/>
    </source>
</evidence>
<sequence length="274" mass="29888">MHFVDFNGKILYILKNIGDDNLKPRGLFLSFVLLFSLFSTLFAVNFPTPTPYKYINDYVGVVNEEYAKNIVSIGKELEEKTTAQIAVVIIDTLQGLTVEDYAVELFRRWGIGQKGKDNGVLLLVAIKDREMRIEVGYGLEGAIPDGKAGRIRDEYIIPYFKEEDYSKGVYYGYLALAKEVAKEYNVELTFDVDAELPEEDEVPDIGEIIFIFIMIFIVLSIFSGKGYVRYGGPRGPLGPGGFGGFGGFGGGSGRSSGGGFGGGRSGGGGASGKW</sequence>
<evidence type="ECO:0000313" key="4">
    <source>
        <dbReference type="Proteomes" id="UP000184207"/>
    </source>
</evidence>
<dbReference type="Pfam" id="PF04536">
    <property type="entry name" value="TPM_phosphatase"/>
    <property type="match status" value="1"/>
</dbReference>
<evidence type="ECO:0000259" key="2">
    <source>
        <dbReference type="Pfam" id="PF04536"/>
    </source>
</evidence>
<keyword evidence="1" id="KW-0812">Transmembrane</keyword>
<proteinExistence type="predicted"/>
<accession>A0A1M7T6U2</accession>
<dbReference type="AlphaFoldDB" id="A0A1M7T6U2"/>
<evidence type="ECO:0000313" key="3">
    <source>
        <dbReference type="EMBL" id="SHN66362.1"/>
    </source>
</evidence>
<feature type="transmembrane region" description="Helical" evidence="1">
    <location>
        <begin position="208"/>
        <end position="228"/>
    </location>
</feature>
<feature type="domain" description="TPM" evidence="2">
    <location>
        <begin position="55"/>
        <end position="178"/>
    </location>
</feature>
<dbReference type="STRING" id="1121883.SAMN02745226_01602"/>
<organism evidence="3 4">
    <name type="scientific">Fervidobacterium gondwanense DSM 13020</name>
    <dbReference type="NCBI Taxonomy" id="1121883"/>
    <lineage>
        <taxon>Bacteria</taxon>
        <taxon>Thermotogati</taxon>
        <taxon>Thermotogota</taxon>
        <taxon>Thermotogae</taxon>
        <taxon>Thermotogales</taxon>
        <taxon>Fervidobacteriaceae</taxon>
        <taxon>Fervidobacterium</taxon>
    </lineage>
</organism>
<protein>
    <recommendedName>
        <fullName evidence="2">TPM domain-containing protein</fullName>
    </recommendedName>
</protein>
<reference evidence="4" key="1">
    <citation type="submission" date="2016-12" db="EMBL/GenBank/DDBJ databases">
        <authorList>
            <person name="Varghese N."/>
            <person name="Submissions S."/>
        </authorList>
    </citation>
    <scope>NUCLEOTIDE SEQUENCE [LARGE SCALE GENOMIC DNA]</scope>
    <source>
        <strain evidence="4">DSM 13020</strain>
    </source>
</reference>
<dbReference type="PANTHER" id="PTHR30373">
    <property type="entry name" value="UPF0603 PROTEIN YGCG"/>
    <property type="match status" value="1"/>
</dbReference>
<keyword evidence="1" id="KW-0472">Membrane</keyword>
<gene>
    <name evidence="3" type="ORF">SAMN02745226_01602</name>
</gene>
<dbReference type="InterPro" id="IPR007621">
    <property type="entry name" value="TPM_dom"/>
</dbReference>
<keyword evidence="4" id="KW-1185">Reference proteome</keyword>
<dbReference type="OrthoDB" id="9810918at2"/>
<dbReference type="EMBL" id="FRDJ01000010">
    <property type="protein sequence ID" value="SHN66362.1"/>
    <property type="molecule type" value="Genomic_DNA"/>
</dbReference>
<feature type="transmembrane region" description="Helical" evidence="1">
    <location>
        <begin position="27"/>
        <end position="46"/>
    </location>
</feature>